<evidence type="ECO:0000313" key="3">
    <source>
        <dbReference type="Proteomes" id="UP000006001"/>
    </source>
</evidence>
<dbReference type="Pfam" id="PF01695">
    <property type="entry name" value="IstB_IS21"/>
    <property type="match status" value="1"/>
</dbReference>
<reference evidence="2" key="1">
    <citation type="submission" date="2009-10" db="EMBL/GenBank/DDBJ databases">
        <authorList>
            <person name="Weinstock G."/>
            <person name="Sodergren E."/>
            <person name="Clifton S."/>
            <person name="Fulton L."/>
            <person name="Fulton B."/>
            <person name="Courtney L."/>
            <person name="Fronick C."/>
            <person name="Harrison M."/>
            <person name="Strong C."/>
            <person name="Farmer C."/>
            <person name="Delahaunty K."/>
            <person name="Markovic C."/>
            <person name="Hall O."/>
            <person name="Minx P."/>
            <person name="Tomlinson C."/>
            <person name="Mitreva M."/>
            <person name="Nelson J."/>
            <person name="Hou S."/>
            <person name="Wollam A."/>
            <person name="Pepin K.H."/>
            <person name="Johnson M."/>
            <person name="Bhonagiri V."/>
            <person name="Nash W.E."/>
            <person name="Warren W."/>
            <person name="Chinwalla A."/>
            <person name="Mardis E.R."/>
            <person name="Wilson R.K."/>
        </authorList>
    </citation>
    <scope>NUCLEOTIDE SEQUENCE [LARGE SCALE GENOMIC DNA]</scope>
    <source>
        <strain evidence="2">ATCC 700122</strain>
    </source>
</reference>
<name>D0WIX4_SLAES</name>
<protein>
    <recommendedName>
        <fullName evidence="1">IstB-like ATP-binding domain-containing protein</fullName>
    </recommendedName>
</protein>
<dbReference type="Gene3D" id="3.40.50.300">
    <property type="entry name" value="P-loop containing nucleotide triphosphate hydrolases"/>
    <property type="match status" value="1"/>
</dbReference>
<dbReference type="EMBL" id="ACUX02000019">
    <property type="protein sequence ID" value="EEZ60322.1"/>
    <property type="molecule type" value="Genomic_DNA"/>
</dbReference>
<keyword evidence="3" id="KW-1185">Reference proteome</keyword>
<organism evidence="2 3">
    <name type="scientific">Slackia exigua (strain ATCC 700122 / DSM 15923 / CIP 105133 / JCM 11022 / KCTC 5966 / S-7)</name>
    <dbReference type="NCBI Taxonomy" id="649764"/>
    <lineage>
        <taxon>Bacteria</taxon>
        <taxon>Bacillati</taxon>
        <taxon>Actinomycetota</taxon>
        <taxon>Coriobacteriia</taxon>
        <taxon>Eggerthellales</taxon>
        <taxon>Eggerthellaceae</taxon>
        <taxon>Slackia</taxon>
    </lineage>
</organism>
<dbReference type="AlphaFoldDB" id="D0WIX4"/>
<proteinExistence type="predicted"/>
<evidence type="ECO:0000259" key="1">
    <source>
        <dbReference type="Pfam" id="PF01695"/>
    </source>
</evidence>
<dbReference type="InterPro" id="IPR002611">
    <property type="entry name" value="IstB_ATP-bd"/>
</dbReference>
<dbReference type="GO" id="GO:0005524">
    <property type="term" value="F:ATP binding"/>
    <property type="evidence" value="ECO:0007669"/>
    <property type="project" value="InterPro"/>
</dbReference>
<dbReference type="Proteomes" id="UP000006001">
    <property type="component" value="Unassembled WGS sequence"/>
</dbReference>
<dbReference type="HOGENOM" id="CLU_062999_8_3_11"/>
<comment type="caution">
    <text evidence="2">The sequence shown here is derived from an EMBL/GenBank/DDBJ whole genome shotgun (WGS) entry which is preliminary data.</text>
</comment>
<dbReference type="RefSeq" id="WP_006363080.1">
    <property type="nucleotide sequence ID" value="NZ_GG700631.1"/>
</dbReference>
<sequence>MHQRDLLTIDDWLLEKVKPSEAREIMEAIEARGRTGSLILRFQLAPSARHAKLGNGAIADAVIDRIAYKSYTIHIEGDESMRKRMGGIG</sequence>
<dbReference type="STRING" id="649764.HMPREF0762_01799"/>
<dbReference type="InterPro" id="IPR027417">
    <property type="entry name" value="P-loop_NTPase"/>
</dbReference>
<feature type="domain" description="IstB-like ATP-binding" evidence="1">
    <location>
        <begin position="3"/>
        <end position="84"/>
    </location>
</feature>
<evidence type="ECO:0000313" key="2">
    <source>
        <dbReference type="EMBL" id="EEZ60322.1"/>
    </source>
</evidence>
<accession>D0WIX4</accession>
<gene>
    <name evidence="2" type="ORF">HMPREF0762_01799</name>
</gene>
<dbReference type="GeneID" id="85008467"/>
<dbReference type="eggNOG" id="COG1484">
    <property type="taxonomic scope" value="Bacteria"/>
</dbReference>